<evidence type="ECO:0000313" key="6">
    <source>
        <dbReference type="Proteomes" id="UP000292235"/>
    </source>
</evidence>
<dbReference type="AlphaFoldDB" id="A0A4P6Q656"/>
<dbReference type="EMBL" id="CP036455">
    <property type="protein sequence ID" value="QBI56153.1"/>
    <property type="molecule type" value="Genomic_DNA"/>
</dbReference>
<comment type="similarity">
    <text evidence="1">Belongs to the ATP-dependent AMP-binding enzyme family.</text>
</comment>
<dbReference type="InterPro" id="IPR042099">
    <property type="entry name" value="ANL_N_sf"/>
</dbReference>
<protein>
    <submittedName>
        <fullName evidence="5">Long-chain-fatty-acid--CoA ligase</fullName>
        <ecNumber evidence="5">6.2.1.3</ecNumber>
    </submittedName>
</protein>
<dbReference type="PANTHER" id="PTHR43201">
    <property type="entry name" value="ACYL-COA SYNTHETASE"/>
    <property type="match status" value="1"/>
</dbReference>
<evidence type="ECO:0000256" key="3">
    <source>
        <dbReference type="SAM" id="MobiDB-lite"/>
    </source>
</evidence>
<dbReference type="GO" id="GO:0031956">
    <property type="term" value="F:medium-chain fatty acid-CoA ligase activity"/>
    <property type="evidence" value="ECO:0007669"/>
    <property type="project" value="TreeGrafter"/>
</dbReference>
<feature type="domain" description="AMP-dependent synthetase/ligase" evidence="4">
    <location>
        <begin position="85"/>
        <end position="274"/>
    </location>
</feature>
<keyword evidence="6" id="KW-1185">Reference proteome</keyword>
<feature type="region of interest" description="Disordered" evidence="3">
    <location>
        <begin position="1"/>
        <end position="34"/>
    </location>
</feature>
<keyword evidence="2 5" id="KW-0436">Ligase</keyword>
<dbReference type="KEGG" id="strr:EKD16_22000"/>
<dbReference type="OrthoDB" id="3520200at2"/>
<evidence type="ECO:0000313" key="5">
    <source>
        <dbReference type="EMBL" id="QBI56153.1"/>
    </source>
</evidence>
<dbReference type="EC" id="6.2.1.3" evidence="5"/>
<evidence type="ECO:0000256" key="1">
    <source>
        <dbReference type="ARBA" id="ARBA00006432"/>
    </source>
</evidence>
<gene>
    <name evidence="5" type="primary">lcfB5</name>
    <name evidence="5" type="ORF">EKD16_22000</name>
</gene>
<feature type="region of interest" description="Disordered" evidence="3">
    <location>
        <begin position="392"/>
        <end position="414"/>
    </location>
</feature>
<evidence type="ECO:0000259" key="4">
    <source>
        <dbReference type="Pfam" id="PF00501"/>
    </source>
</evidence>
<accession>A0A4P6Q656</accession>
<dbReference type="Pfam" id="PF00501">
    <property type="entry name" value="AMP-binding"/>
    <property type="match status" value="1"/>
</dbReference>
<dbReference type="Proteomes" id="UP000292235">
    <property type="component" value="Chromosome"/>
</dbReference>
<dbReference type="RefSeq" id="WP_131100838.1">
    <property type="nucleotide sequence ID" value="NZ_CP036455.1"/>
</dbReference>
<dbReference type="Gene3D" id="3.40.50.12780">
    <property type="entry name" value="N-terminal domain of ligase-like"/>
    <property type="match status" value="1"/>
</dbReference>
<dbReference type="PANTHER" id="PTHR43201:SF5">
    <property type="entry name" value="MEDIUM-CHAIN ACYL-COA LIGASE ACSF2, MITOCHONDRIAL"/>
    <property type="match status" value="1"/>
</dbReference>
<reference evidence="5 6" key="1">
    <citation type="submission" date="2019-02" db="EMBL/GenBank/DDBJ databases">
        <authorList>
            <person name="Khodamoradi S."/>
            <person name="Hahnke R.L."/>
            <person name="Kaempfer P."/>
            <person name="Schumann P."/>
            <person name="Rohde M."/>
            <person name="Steinert M."/>
            <person name="Luzhetskyy A."/>
            <person name="Wink J."/>
            <person name="Ruckert C."/>
        </authorList>
    </citation>
    <scope>NUCLEOTIDE SEQUENCE [LARGE SCALE GENOMIC DNA]</scope>
    <source>
        <strain evidence="5 6">M2</strain>
    </source>
</reference>
<proteinExistence type="inferred from homology"/>
<sequence>MHDFAISTGDTPTTSARGLGRRLTGSTLPTTPQHRPIALSGTDQRALACATAWALAQGQPIILQPAGVGRRTPPASALSAAPTTIGAPAGETDWRVALYSSGSTGSERAYAFTAHHLDQLATWYADVYTATEASVIVTHLPIAYNFAFIAGLCLAANLGARLHLAASPQAAFADADRLASEHDRCIILGNPVLLAAPPHRRLAENVLIDSGGAPLSTATIRHYREHIADVREGYGLTETGSLTHFDREAHERSLGTVGTAMPHVETSIAERDGHPRIALHTPVVGIPLAGSTPPPHPGGLVTSDIGRIDASGRLRLLGRADDHPINGAWPRDVLDHIGPLLGTRSAYIHHPTPGHVRIRLHGRTDPARIAALRTRAADRLDLPPRSITVQSTGRLLHSHKIPRPTPATEDVSHG</sequence>
<dbReference type="InterPro" id="IPR000873">
    <property type="entry name" value="AMP-dep_synth/lig_dom"/>
</dbReference>
<feature type="compositionally biased region" description="Polar residues" evidence="3">
    <location>
        <begin position="24"/>
        <end position="33"/>
    </location>
</feature>
<evidence type="ECO:0000256" key="2">
    <source>
        <dbReference type="ARBA" id="ARBA00022598"/>
    </source>
</evidence>
<organism evidence="5 6">
    <name type="scientific">Streptomonospora litoralis</name>
    <dbReference type="NCBI Taxonomy" id="2498135"/>
    <lineage>
        <taxon>Bacteria</taxon>
        <taxon>Bacillati</taxon>
        <taxon>Actinomycetota</taxon>
        <taxon>Actinomycetes</taxon>
        <taxon>Streptosporangiales</taxon>
        <taxon>Nocardiopsidaceae</taxon>
        <taxon>Streptomonospora</taxon>
    </lineage>
</organism>
<dbReference type="GO" id="GO:0004467">
    <property type="term" value="F:long-chain fatty acid-CoA ligase activity"/>
    <property type="evidence" value="ECO:0007669"/>
    <property type="project" value="UniProtKB-EC"/>
</dbReference>
<dbReference type="SUPFAM" id="SSF56801">
    <property type="entry name" value="Acetyl-CoA synthetase-like"/>
    <property type="match status" value="1"/>
</dbReference>
<name>A0A4P6Q656_9ACTN</name>